<sequence>MAVESGADGIIVSNYRGRQLDHASATLDVLTEIVAAVDGRILVHFDGRVRRGSDIFKAIALGANFVWIGRPALWGLAVAGQQGVVRVLEILENEFKDCMTLAGCTDIQQLGLGGRNWLKRISSADEDSLSRGSKL</sequence>
<evidence type="ECO:0000256" key="2">
    <source>
        <dbReference type="ARBA" id="ARBA00022630"/>
    </source>
</evidence>
<dbReference type="Proteomes" id="UP000030752">
    <property type="component" value="Unassembled WGS sequence"/>
</dbReference>
<dbReference type="HOGENOM" id="CLU_020639_3_2_1"/>
<feature type="domain" description="FMN hydroxy acid dehydrogenase" evidence="5">
    <location>
        <begin position="1"/>
        <end position="120"/>
    </location>
</feature>
<evidence type="ECO:0000259" key="5">
    <source>
        <dbReference type="PROSITE" id="PS51349"/>
    </source>
</evidence>
<dbReference type="Gene3D" id="3.20.20.70">
    <property type="entry name" value="Aldolase class I"/>
    <property type="match status" value="1"/>
</dbReference>
<dbReference type="RefSeq" id="XP_008712554.1">
    <property type="nucleotide sequence ID" value="XM_008714332.1"/>
</dbReference>
<reference evidence="6 7" key="1">
    <citation type="submission" date="2013-03" db="EMBL/GenBank/DDBJ databases">
        <title>The Genome Sequence of Phialophora europaea CBS 101466.</title>
        <authorList>
            <consortium name="The Broad Institute Genomics Platform"/>
            <person name="Cuomo C."/>
            <person name="de Hoog S."/>
            <person name="Gorbushina A."/>
            <person name="Walker B."/>
            <person name="Young S.K."/>
            <person name="Zeng Q."/>
            <person name="Gargeya S."/>
            <person name="Fitzgerald M."/>
            <person name="Haas B."/>
            <person name="Abouelleil A."/>
            <person name="Allen A.W."/>
            <person name="Alvarado L."/>
            <person name="Arachchi H.M."/>
            <person name="Berlin A.M."/>
            <person name="Chapman S.B."/>
            <person name="Gainer-Dewar J."/>
            <person name="Goldberg J."/>
            <person name="Griggs A."/>
            <person name="Gujja S."/>
            <person name="Hansen M."/>
            <person name="Howarth C."/>
            <person name="Imamovic A."/>
            <person name="Ireland A."/>
            <person name="Larimer J."/>
            <person name="McCowan C."/>
            <person name="Murphy C."/>
            <person name="Pearson M."/>
            <person name="Poon T.W."/>
            <person name="Priest M."/>
            <person name="Roberts A."/>
            <person name="Saif S."/>
            <person name="Shea T."/>
            <person name="Sisk P."/>
            <person name="Sykes S."/>
            <person name="Wortman J."/>
            <person name="Nusbaum C."/>
            <person name="Birren B."/>
        </authorList>
    </citation>
    <scope>NUCLEOTIDE SEQUENCE [LARGE SCALE GENOMIC DNA]</scope>
    <source>
        <strain evidence="6 7">CBS 101466</strain>
    </source>
</reference>
<dbReference type="GeneID" id="19976998"/>
<proteinExistence type="predicted"/>
<dbReference type="VEuPathDB" id="FungiDB:HMPREF1541_09659"/>
<evidence type="ECO:0000313" key="7">
    <source>
        <dbReference type="Proteomes" id="UP000030752"/>
    </source>
</evidence>
<evidence type="ECO:0000256" key="4">
    <source>
        <dbReference type="ARBA" id="ARBA00023002"/>
    </source>
</evidence>
<dbReference type="PANTHER" id="PTHR10578:SF107">
    <property type="entry name" value="2-HYDROXYACID OXIDASE 1"/>
    <property type="match status" value="1"/>
</dbReference>
<evidence type="ECO:0000256" key="3">
    <source>
        <dbReference type="ARBA" id="ARBA00022643"/>
    </source>
</evidence>
<name>W2SA47_CYPE1</name>
<dbReference type="SUPFAM" id="SSF51395">
    <property type="entry name" value="FMN-linked oxidoreductases"/>
    <property type="match status" value="1"/>
</dbReference>
<dbReference type="InterPro" id="IPR013785">
    <property type="entry name" value="Aldolase_TIM"/>
</dbReference>
<organism evidence="6 7">
    <name type="scientific">Cyphellophora europaea (strain CBS 101466)</name>
    <name type="common">Phialophora europaea</name>
    <dbReference type="NCBI Taxonomy" id="1220924"/>
    <lineage>
        <taxon>Eukaryota</taxon>
        <taxon>Fungi</taxon>
        <taxon>Dikarya</taxon>
        <taxon>Ascomycota</taxon>
        <taxon>Pezizomycotina</taxon>
        <taxon>Eurotiomycetes</taxon>
        <taxon>Chaetothyriomycetidae</taxon>
        <taxon>Chaetothyriales</taxon>
        <taxon>Cyphellophoraceae</taxon>
        <taxon>Cyphellophora</taxon>
    </lineage>
</organism>
<keyword evidence="3" id="KW-0288">FMN</keyword>
<accession>W2SA47</accession>
<gene>
    <name evidence="6" type="ORF">HMPREF1541_09659</name>
</gene>
<dbReference type="GO" id="GO:0016491">
    <property type="term" value="F:oxidoreductase activity"/>
    <property type="evidence" value="ECO:0007669"/>
    <property type="project" value="UniProtKB-KW"/>
</dbReference>
<dbReference type="EMBL" id="KB822713">
    <property type="protein sequence ID" value="ETN44784.1"/>
    <property type="molecule type" value="Genomic_DNA"/>
</dbReference>
<dbReference type="InParanoid" id="W2SA47"/>
<comment type="cofactor">
    <cofactor evidence="1">
        <name>FMN</name>
        <dbReference type="ChEBI" id="CHEBI:58210"/>
    </cofactor>
</comment>
<dbReference type="eggNOG" id="KOG0538">
    <property type="taxonomic scope" value="Eukaryota"/>
</dbReference>
<dbReference type="InterPro" id="IPR000262">
    <property type="entry name" value="FMN-dep_DH"/>
</dbReference>
<keyword evidence="4" id="KW-0560">Oxidoreductase</keyword>
<dbReference type="PROSITE" id="PS51349">
    <property type="entry name" value="FMN_HYDROXY_ACID_DH_2"/>
    <property type="match status" value="1"/>
</dbReference>
<dbReference type="OrthoDB" id="25826at2759"/>
<dbReference type="Pfam" id="PF01070">
    <property type="entry name" value="FMN_dh"/>
    <property type="match status" value="1"/>
</dbReference>
<dbReference type="STRING" id="1220924.W2SA47"/>
<dbReference type="PANTHER" id="PTHR10578">
    <property type="entry name" value="S -2-HYDROXY-ACID OXIDASE-RELATED"/>
    <property type="match status" value="1"/>
</dbReference>
<protein>
    <recommendedName>
        <fullName evidence="5">FMN hydroxy acid dehydrogenase domain-containing protein</fullName>
    </recommendedName>
</protein>
<keyword evidence="2" id="KW-0285">Flavoprotein</keyword>
<dbReference type="AlphaFoldDB" id="W2SA47"/>
<dbReference type="InterPro" id="IPR037396">
    <property type="entry name" value="FMN_HAD"/>
</dbReference>
<keyword evidence="7" id="KW-1185">Reference proteome</keyword>
<evidence type="ECO:0000313" key="6">
    <source>
        <dbReference type="EMBL" id="ETN44784.1"/>
    </source>
</evidence>
<evidence type="ECO:0000256" key="1">
    <source>
        <dbReference type="ARBA" id="ARBA00001917"/>
    </source>
</evidence>